<evidence type="ECO:0000313" key="2">
    <source>
        <dbReference type="Proteomes" id="UP000049855"/>
    </source>
</evidence>
<sequence>MKLFTIGFTKKTARQFFTLLRENNIKKVVDIRLNNVSQLAGFTKGEDLKFFLNQFCNIEYIHDIELAPTKKILDDYKNKIITWEEYELLFNDLLDQRNIKDRLYKILSNDFDHICLLCSEATNDKCHRRLVAEYILKNYPDLNIDIMHI</sequence>
<evidence type="ECO:0000313" key="1">
    <source>
        <dbReference type="EMBL" id="CQR73277.1"/>
    </source>
</evidence>
<dbReference type="Pfam" id="PF04343">
    <property type="entry name" value="DUF488"/>
    <property type="match status" value="1"/>
</dbReference>
<reference evidence="2" key="1">
    <citation type="submission" date="2015-03" db="EMBL/GenBank/DDBJ databases">
        <authorList>
            <person name="Nijsse Bart"/>
        </authorList>
    </citation>
    <scope>NUCLEOTIDE SEQUENCE [LARGE SCALE GENOMIC DNA]</scope>
</reference>
<dbReference type="EMBL" id="CTRP01000012">
    <property type="protein sequence ID" value="CQR73277.1"/>
    <property type="molecule type" value="Genomic_DNA"/>
</dbReference>
<dbReference type="Proteomes" id="UP000049855">
    <property type="component" value="Unassembled WGS sequence"/>
</dbReference>
<organism evidence="1 2">
    <name type="scientific">Sporomusa ovata</name>
    <dbReference type="NCBI Taxonomy" id="2378"/>
    <lineage>
        <taxon>Bacteria</taxon>
        <taxon>Bacillati</taxon>
        <taxon>Bacillota</taxon>
        <taxon>Negativicutes</taxon>
        <taxon>Selenomonadales</taxon>
        <taxon>Sporomusaceae</taxon>
        <taxon>Sporomusa</taxon>
    </lineage>
</organism>
<dbReference type="PANTHER" id="PTHR39337">
    <property type="entry name" value="BLR5642 PROTEIN"/>
    <property type="match status" value="1"/>
</dbReference>
<proteinExistence type="predicted"/>
<keyword evidence="2" id="KW-1185">Reference proteome</keyword>
<protein>
    <recommendedName>
        <fullName evidence="3">DUF488 domain-containing protein</fullName>
    </recommendedName>
</protein>
<name>A0A0U1L0S8_9FIRM</name>
<dbReference type="PANTHER" id="PTHR39337:SF1">
    <property type="entry name" value="BLR5642 PROTEIN"/>
    <property type="match status" value="1"/>
</dbReference>
<dbReference type="InterPro" id="IPR007438">
    <property type="entry name" value="DUF488"/>
</dbReference>
<dbReference type="AlphaFoldDB" id="A0A0U1L0S8"/>
<evidence type="ECO:0008006" key="3">
    <source>
        <dbReference type="Google" id="ProtNLM"/>
    </source>
</evidence>
<dbReference type="RefSeq" id="WP_021168063.1">
    <property type="nucleotide sequence ID" value="NZ_CTRP01000012.1"/>
</dbReference>
<gene>
    <name evidence="1" type="ORF">SpAn4DRAFT_2509</name>
</gene>
<accession>A0A0U1L0S8</accession>